<feature type="domain" description="(S)-ureidoglycine aminohydrolase cupin" evidence="2">
    <location>
        <begin position="134"/>
        <end position="206"/>
    </location>
</feature>
<dbReference type="GeneID" id="19017164"/>
<keyword evidence="4" id="KW-1185">Reference proteome</keyword>
<evidence type="ECO:0000259" key="2">
    <source>
        <dbReference type="Pfam" id="PF05899"/>
    </source>
</evidence>
<dbReference type="Proteomes" id="UP000198341">
    <property type="component" value="Chromosome 2"/>
</dbReference>
<dbReference type="PANTHER" id="PTHR33271">
    <property type="entry name" value="OS04G0445200 PROTEIN"/>
    <property type="match status" value="1"/>
</dbReference>
<protein>
    <recommendedName>
        <fullName evidence="2">(S)-ureidoglycine aminohydrolase cupin domain-containing protein</fullName>
    </recommendedName>
</protein>
<dbReference type="AlphaFoldDB" id="K8EAV9"/>
<dbReference type="Gene3D" id="2.60.120.10">
    <property type="entry name" value="Jelly Rolls"/>
    <property type="match status" value="1"/>
</dbReference>
<sequence length="209" mass="24323">MQDKTQQAKTSKQHSRTEKRERKKGLAQKRQKKRLKIIQSFLHFFFLLFEDIKMVFTPSVSLATVKPPTPFVLRKTAAPRRRNILSSWSSSFPPFPFRRKNEKIVSVRSSSSSGTPKRSTGKKIIRVEKNRRKEEFQNWPVWGCEQSTFPWTYGQTEQCYILKGKVTVIPDENPEEAVTLEAGDFAEMQKGLSCTWDVLEDVSKNFKFV</sequence>
<feature type="compositionally biased region" description="Polar residues" evidence="1">
    <location>
        <begin position="1"/>
        <end position="10"/>
    </location>
</feature>
<dbReference type="OrthoDB" id="10260542at2759"/>
<dbReference type="PANTHER" id="PTHR33271:SF22">
    <property type="entry name" value="OS04G0445200 PROTEIN"/>
    <property type="match status" value="1"/>
</dbReference>
<dbReference type="InterPro" id="IPR008579">
    <property type="entry name" value="UGlyAH_Cupin_dom"/>
</dbReference>
<reference evidence="3 4" key="1">
    <citation type="submission" date="2011-10" db="EMBL/GenBank/DDBJ databases">
        <authorList>
            <person name="Genoscope - CEA"/>
        </authorList>
    </citation>
    <scope>NUCLEOTIDE SEQUENCE [LARGE SCALE GENOMIC DNA]</scope>
    <source>
        <strain evidence="3 4">RCC 1105</strain>
    </source>
</reference>
<dbReference type="EMBL" id="FO082277">
    <property type="protein sequence ID" value="CCO14889.1"/>
    <property type="molecule type" value="Genomic_DNA"/>
</dbReference>
<dbReference type="CDD" id="cd02227">
    <property type="entry name" value="cupin_TM1112-like"/>
    <property type="match status" value="1"/>
</dbReference>
<dbReference type="Pfam" id="PF05899">
    <property type="entry name" value="Cupin_3"/>
    <property type="match status" value="1"/>
</dbReference>
<dbReference type="SUPFAM" id="SSF51182">
    <property type="entry name" value="RmlC-like cupins"/>
    <property type="match status" value="1"/>
</dbReference>
<feature type="compositionally biased region" description="Basic residues" evidence="1">
    <location>
        <begin position="21"/>
        <end position="30"/>
    </location>
</feature>
<proteinExistence type="predicted"/>
<dbReference type="RefSeq" id="XP_007514649.1">
    <property type="nucleotide sequence ID" value="XM_007514587.1"/>
</dbReference>
<name>K8EAV9_9CHLO</name>
<gene>
    <name evidence="3" type="ORF">Bathy02g00500</name>
</gene>
<feature type="region of interest" description="Disordered" evidence="1">
    <location>
        <begin position="1"/>
        <end position="30"/>
    </location>
</feature>
<accession>K8EAV9</accession>
<dbReference type="InterPro" id="IPR014710">
    <property type="entry name" value="RmlC-like_jellyroll"/>
</dbReference>
<organism evidence="3 4">
    <name type="scientific">Bathycoccus prasinos</name>
    <dbReference type="NCBI Taxonomy" id="41875"/>
    <lineage>
        <taxon>Eukaryota</taxon>
        <taxon>Viridiplantae</taxon>
        <taxon>Chlorophyta</taxon>
        <taxon>Mamiellophyceae</taxon>
        <taxon>Mamiellales</taxon>
        <taxon>Bathycoccaceae</taxon>
        <taxon>Bathycoccus</taxon>
    </lineage>
</organism>
<evidence type="ECO:0000256" key="1">
    <source>
        <dbReference type="SAM" id="MobiDB-lite"/>
    </source>
</evidence>
<dbReference type="InterPro" id="IPR011051">
    <property type="entry name" value="RmlC_Cupin_sf"/>
</dbReference>
<evidence type="ECO:0000313" key="4">
    <source>
        <dbReference type="Proteomes" id="UP000198341"/>
    </source>
</evidence>
<evidence type="ECO:0000313" key="3">
    <source>
        <dbReference type="EMBL" id="CCO14889.1"/>
    </source>
</evidence>
<dbReference type="KEGG" id="bpg:Bathy02g00500"/>